<dbReference type="GO" id="GO:0008764">
    <property type="term" value="F:UDP-N-acetylmuramoylalanine-D-glutamate ligase activity"/>
    <property type="evidence" value="ECO:0007669"/>
    <property type="project" value="UniProtKB-UniRule"/>
</dbReference>
<evidence type="ECO:0000256" key="5">
    <source>
        <dbReference type="ARBA" id="ARBA00022618"/>
    </source>
</evidence>
<dbReference type="PANTHER" id="PTHR43692">
    <property type="entry name" value="UDP-N-ACETYLMURAMOYLALANINE--D-GLUTAMATE LIGASE"/>
    <property type="match status" value="1"/>
</dbReference>
<dbReference type="GO" id="GO:0009252">
    <property type="term" value="P:peptidoglycan biosynthetic process"/>
    <property type="evidence" value="ECO:0007669"/>
    <property type="project" value="UniProtKB-UniRule"/>
</dbReference>
<keyword evidence="5 9" id="KW-0132">Cell division</keyword>
<comment type="catalytic activity">
    <reaction evidence="9 10">
        <text>UDP-N-acetyl-alpha-D-muramoyl-L-alanine + D-glutamate + ATP = UDP-N-acetyl-alpha-D-muramoyl-L-alanyl-D-glutamate + ADP + phosphate + H(+)</text>
        <dbReference type="Rhea" id="RHEA:16429"/>
        <dbReference type="ChEBI" id="CHEBI:15378"/>
        <dbReference type="ChEBI" id="CHEBI:29986"/>
        <dbReference type="ChEBI" id="CHEBI:30616"/>
        <dbReference type="ChEBI" id="CHEBI:43474"/>
        <dbReference type="ChEBI" id="CHEBI:83898"/>
        <dbReference type="ChEBI" id="CHEBI:83900"/>
        <dbReference type="ChEBI" id="CHEBI:456216"/>
        <dbReference type="EC" id="6.3.2.9"/>
    </reaction>
</comment>
<dbReference type="EC" id="6.3.2.9" evidence="9 10"/>
<evidence type="ECO:0000313" key="15">
    <source>
        <dbReference type="Proteomes" id="UP001244295"/>
    </source>
</evidence>
<feature type="compositionally biased region" description="Acidic residues" evidence="11">
    <location>
        <begin position="267"/>
        <end position="279"/>
    </location>
</feature>
<evidence type="ECO:0000256" key="9">
    <source>
        <dbReference type="HAMAP-Rule" id="MF_00639"/>
    </source>
</evidence>
<dbReference type="PROSITE" id="PS01011">
    <property type="entry name" value="FOLYLPOLYGLU_SYNT_1"/>
    <property type="match status" value="1"/>
</dbReference>
<dbReference type="SUPFAM" id="SSF53244">
    <property type="entry name" value="MurD-like peptide ligases, peptide-binding domain"/>
    <property type="match status" value="1"/>
</dbReference>
<feature type="domain" description="Mur ligase C-terminal" evidence="12">
    <location>
        <begin position="599"/>
        <end position="714"/>
    </location>
</feature>
<keyword evidence="4 9" id="KW-0436">Ligase</keyword>
<dbReference type="GO" id="GO:0005524">
    <property type="term" value="F:ATP binding"/>
    <property type="evidence" value="ECO:0007669"/>
    <property type="project" value="UniProtKB-UniRule"/>
</dbReference>
<dbReference type="GO" id="GO:0008360">
    <property type="term" value="P:regulation of cell shape"/>
    <property type="evidence" value="ECO:0007669"/>
    <property type="project" value="UniProtKB-KW"/>
</dbReference>
<dbReference type="Proteomes" id="UP001244295">
    <property type="component" value="Unassembled WGS sequence"/>
</dbReference>
<evidence type="ECO:0000256" key="7">
    <source>
        <dbReference type="ARBA" id="ARBA00022840"/>
    </source>
</evidence>
<dbReference type="Gene3D" id="3.40.50.720">
    <property type="entry name" value="NAD(P)-binding Rossmann-like Domain"/>
    <property type="match status" value="1"/>
</dbReference>
<dbReference type="HAMAP" id="MF_00639">
    <property type="entry name" value="MurD"/>
    <property type="match status" value="1"/>
</dbReference>
<dbReference type="GO" id="GO:0071555">
    <property type="term" value="P:cell wall organization"/>
    <property type="evidence" value="ECO:0007669"/>
    <property type="project" value="UniProtKB-KW"/>
</dbReference>
<dbReference type="RefSeq" id="WP_307635887.1">
    <property type="nucleotide sequence ID" value="NZ_JAUSRR010000002.1"/>
</dbReference>
<dbReference type="InterPro" id="IPR036615">
    <property type="entry name" value="Mur_ligase_C_dom_sf"/>
</dbReference>
<keyword evidence="9 10" id="KW-0961">Cell wall biogenesis/degradation</keyword>
<evidence type="ECO:0000259" key="12">
    <source>
        <dbReference type="Pfam" id="PF02875"/>
    </source>
</evidence>
<dbReference type="Pfam" id="PF08245">
    <property type="entry name" value="Mur_ligase_M"/>
    <property type="match status" value="1"/>
</dbReference>
<dbReference type="GO" id="GO:0004326">
    <property type="term" value="F:tetrahydrofolylpolyglutamate synthase activity"/>
    <property type="evidence" value="ECO:0007669"/>
    <property type="project" value="InterPro"/>
</dbReference>
<dbReference type="InterPro" id="IPR004101">
    <property type="entry name" value="Mur_ligase_C"/>
</dbReference>
<dbReference type="InterPro" id="IPR018109">
    <property type="entry name" value="Folylpolyglutamate_synth_CS"/>
</dbReference>
<sequence>MRHLKDLPVLILGLGASGLAMARWCARHGAVVTVADTREAPASLATLQAELPDATFIGGPFTAALVEGTPIRAVYRSPGLSPATLAPVVDAAKAVGLVVGGELDLFARALLDLQTVEVPAVEAEAEVQVETAVAEPVVETPAQAELALSEEAPVAEAAVVETPEVPAPEAAAVVEGEPEAAAPVEAVETTEAVAPTEAVAAEPTEAALSVDATAAEAEPAAPVEPTEAAEPTPPAMAEAMPRDASLSVPVTPPTEDVVADGATTEDATTEDATTEDATTEDGAAPATADTPAVSPAPAATVSRLPTPGKPYVPTAAREAAEFVAKIAELSATNPASAAVEEEATPQLELVPEPEPEAPKGYTPAVLAITGTNGKTTVTSLTGQLVERAGKTVAVAGNIGPTLLDTLAGHLDAGTLPDVWVLELSSFQLDGVQGFEPTAATVLNLTQDHLDWHGDMPAYAAAKARIFGAKGLMILNRDDAGVMAMLPPPVKVRLQRPQIRTHVTFGGAMPLRPGDYGIERINGVAWLVRALEADETQKRKRGAVVEEELFFQRLMPADALRIRGRHNAMNALAALALASAADCPLGPMLYGLREYRGEPHRVEPIAIVDEVEFFDDSKGTNVGATVAALSGLGEERRVVVILGGEGKGQDFEPLADPVRQYARAVVLIGRDAPLIEAALASTGVSLKHAGSMEEAVKLAAARAHPGDAVLLSPACASFDMFKDYAHRAEVFCEAVEAYADSPREAVGGDDAVVSYVPSASLSTAGSMEDPI</sequence>
<feature type="binding site" evidence="9">
    <location>
        <begin position="370"/>
        <end position="376"/>
    </location>
    <ligand>
        <name>ATP</name>
        <dbReference type="ChEBI" id="CHEBI:30616"/>
    </ligand>
</feature>
<evidence type="ECO:0000256" key="6">
    <source>
        <dbReference type="ARBA" id="ARBA00022741"/>
    </source>
</evidence>
<evidence type="ECO:0000259" key="13">
    <source>
        <dbReference type="Pfam" id="PF08245"/>
    </source>
</evidence>
<gene>
    <name evidence="9" type="primary">murD</name>
    <name evidence="14" type="ORF">J2W25_000978</name>
</gene>
<protein>
    <recommendedName>
        <fullName evidence="9 10">UDP-N-acetylmuramoylalanine--D-glutamate ligase</fullName>
        <ecNumber evidence="9 10">6.3.2.9</ecNumber>
    </recommendedName>
    <alternativeName>
        <fullName evidence="9">D-glutamic acid-adding enzyme</fullName>
    </alternativeName>
    <alternativeName>
        <fullName evidence="9">UDP-N-acetylmuramoyl-L-alanyl-D-glutamate synthetase</fullName>
    </alternativeName>
</protein>
<dbReference type="InterPro" id="IPR005762">
    <property type="entry name" value="MurD"/>
</dbReference>
<comment type="pathway">
    <text evidence="2 9 10">Cell wall biogenesis; peptidoglycan biosynthesis.</text>
</comment>
<evidence type="ECO:0000256" key="2">
    <source>
        <dbReference type="ARBA" id="ARBA00004752"/>
    </source>
</evidence>
<evidence type="ECO:0000313" key="14">
    <source>
        <dbReference type="EMBL" id="MDP9921963.1"/>
    </source>
</evidence>
<name>A0AAW8DR81_9BURK</name>
<keyword evidence="6 9" id="KW-0547">Nucleotide-binding</keyword>
<feature type="compositionally biased region" description="Low complexity" evidence="11">
    <location>
        <begin position="211"/>
        <end position="239"/>
    </location>
</feature>
<comment type="subcellular location">
    <subcellularLocation>
        <location evidence="1 9 10">Cytoplasm</location>
    </subcellularLocation>
</comment>
<dbReference type="InterPro" id="IPR036565">
    <property type="entry name" value="Mur-like_cat_sf"/>
</dbReference>
<dbReference type="Gene3D" id="3.90.190.20">
    <property type="entry name" value="Mur ligase, C-terminal domain"/>
    <property type="match status" value="1"/>
</dbReference>
<dbReference type="SUPFAM" id="SSF51984">
    <property type="entry name" value="MurCD N-terminal domain"/>
    <property type="match status" value="1"/>
</dbReference>
<keyword evidence="7 9" id="KW-0067">ATP-binding</keyword>
<evidence type="ECO:0000256" key="8">
    <source>
        <dbReference type="ARBA" id="ARBA00023306"/>
    </source>
</evidence>
<evidence type="ECO:0000256" key="1">
    <source>
        <dbReference type="ARBA" id="ARBA00004496"/>
    </source>
</evidence>
<dbReference type="Pfam" id="PF02875">
    <property type="entry name" value="Mur_ligase_C"/>
    <property type="match status" value="1"/>
</dbReference>
<feature type="region of interest" description="Disordered" evidence="11">
    <location>
        <begin position="211"/>
        <end position="312"/>
    </location>
</feature>
<keyword evidence="9 10" id="KW-0133">Cell shape</keyword>
<dbReference type="PANTHER" id="PTHR43692:SF1">
    <property type="entry name" value="UDP-N-ACETYLMURAMOYLALANINE--D-GLUTAMATE LIGASE"/>
    <property type="match status" value="1"/>
</dbReference>
<feature type="domain" description="Mur ligase central" evidence="13">
    <location>
        <begin position="368"/>
        <end position="577"/>
    </location>
</feature>
<comment type="caution">
    <text evidence="14">The sequence shown here is derived from an EMBL/GenBank/DDBJ whole genome shotgun (WGS) entry which is preliminary data.</text>
</comment>
<keyword evidence="9 10" id="KW-0573">Peptidoglycan synthesis</keyword>
<comment type="similarity">
    <text evidence="9">Belongs to the MurCDEF family.</text>
</comment>
<dbReference type="GO" id="GO:0051301">
    <property type="term" value="P:cell division"/>
    <property type="evidence" value="ECO:0007669"/>
    <property type="project" value="UniProtKB-KW"/>
</dbReference>
<keyword evidence="3 9" id="KW-0963">Cytoplasm</keyword>
<reference evidence="14" key="1">
    <citation type="submission" date="2023-07" db="EMBL/GenBank/DDBJ databases">
        <title>Sorghum-associated microbial communities from plants grown in Nebraska, USA.</title>
        <authorList>
            <person name="Schachtman D."/>
        </authorList>
    </citation>
    <scope>NUCLEOTIDE SEQUENCE</scope>
    <source>
        <strain evidence="14">DS2795</strain>
    </source>
</reference>
<feature type="compositionally biased region" description="Low complexity" evidence="11">
    <location>
        <begin position="280"/>
        <end position="302"/>
    </location>
</feature>
<dbReference type="InterPro" id="IPR013221">
    <property type="entry name" value="Mur_ligase_cen"/>
</dbReference>
<proteinExistence type="inferred from homology"/>
<accession>A0AAW8DR81</accession>
<dbReference type="GO" id="GO:0005737">
    <property type="term" value="C:cytoplasm"/>
    <property type="evidence" value="ECO:0007669"/>
    <property type="project" value="UniProtKB-SubCell"/>
</dbReference>
<dbReference type="SUPFAM" id="SSF53623">
    <property type="entry name" value="MurD-like peptide ligases, catalytic domain"/>
    <property type="match status" value="1"/>
</dbReference>
<keyword evidence="8 9" id="KW-0131">Cell cycle</keyword>
<dbReference type="AlphaFoldDB" id="A0AAW8DR81"/>
<evidence type="ECO:0000256" key="4">
    <source>
        <dbReference type="ARBA" id="ARBA00022598"/>
    </source>
</evidence>
<comment type="function">
    <text evidence="9 10">Cell wall formation. Catalyzes the addition of glutamate to the nucleotide precursor UDP-N-acetylmuramoyl-L-alanine (UMA).</text>
</comment>
<dbReference type="NCBIfam" id="TIGR01087">
    <property type="entry name" value="murD"/>
    <property type="match status" value="1"/>
</dbReference>
<dbReference type="EMBL" id="JAUSRR010000002">
    <property type="protein sequence ID" value="MDP9921963.1"/>
    <property type="molecule type" value="Genomic_DNA"/>
</dbReference>
<organism evidence="14 15">
    <name type="scientific">Variovorax boronicumulans</name>
    <dbReference type="NCBI Taxonomy" id="436515"/>
    <lineage>
        <taxon>Bacteria</taxon>
        <taxon>Pseudomonadati</taxon>
        <taxon>Pseudomonadota</taxon>
        <taxon>Betaproteobacteria</taxon>
        <taxon>Burkholderiales</taxon>
        <taxon>Comamonadaceae</taxon>
        <taxon>Variovorax</taxon>
    </lineage>
</organism>
<evidence type="ECO:0000256" key="3">
    <source>
        <dbReference type="ARBA" id="ARBA00022490"/>
    </source>
</evidence>
<evidence type="ECO:0000256" key="11">
    <source>
        <dbReference type="SAM" id="MobiDB-lite"/>
    </source>
</evidence>
<evidence type="ECO:0000256" key="10">
    <source>
        <dbReference type="RuleBase" id="RU003664"/>
    </source>
</evidence>
<dbReference type="Pfam" id="PF21799">
    <property type="entry name" value="MurD-like_N"/>
    <property type="match status" value="1"/>
</dbReference>
<dbReference type="Gene3D" id="3.40.1190.10">
    <property type="entry name" value="Mur-like, catalytic domain"/>
    <property type="match status" value="1"/>
</dbReference>